<keyword evidence="10" id="KW-1185">Reference proteome</keyword>
<dbReference type="OrthoDB" id="9812991at2"/>
<feature type="domain" description="Band 7" evidence="8">
    <location>
        <begin position="24"/>
        <end position="187"/>
    </location>
</feature>
<reference evidence="9 10" key="1">
    <citation type="submission" date="2012-06" db="EMBL/GenBank/DDBJ databases">
        <title>Complete sequence of Thiocystis violascens DSM 198.</title>
        <authorList>
            <consortium name="US DOE Joint Genome Institute"/>
            <person name="Lucas S."/>
            <person name="Han J."/>
            <person name="Lapidus A."/>
            <person name="Cheng J.-F."/>
            <person name="Goodwin L."/>
            <person name="Pitluck S."/>
            <person name="Peters L."/>
            <person name="Ovchinnikova G."/>
            <person name="Teshima H."/>
            <person name="Detter J.C."/>
            <person name="Han C."/>
            <person name="Tapia R."/>
            <person name="Land M."/>
            <person name="Hauser L."/>
            <person name="Kyrpides N."/>
            <person name="Ivanova N."/>
            <person name="Pagani I."/>
            <person name="Vogl K."/>
            <person name="Liu Z."/>
            <person name="Frigaard N.-U."/>
            <person name="Bryant D."/>
            <person name="Woyke T."/>
        </authorList>
    </citation>
    <scope>NUCLEOTIDE SEQUENCE [LARGE SCALE GENOMIC DNA]</scope>
    <source>
        <strain evidence="10">ATCC 17096 / DSM 198 / 6111</strain>
    </source>
</reference>
<accession>I3Y663</accession>
<gene>
    <name evidence="9" type="ordered locus">Thivi_0412</name>
</gene>
<dbReference type="GO" id="GO:0006508">
    <property type="term" value="P:proteolysis"/>
    <property type="evidence" value="ECO:0007669"/>
    <property type="project" value="UniProtKB-KW"/>
</dbReference>
<keyword evidence="9" id="KW-0378">Hydrolase</keyword>
<evidence type="ECO:0000256" key="6">
    <source>
        <dbReference type="PIRNR" id="PIRNR005651"/>
    </source>
</evidence>
<dbReference type="KEGG" id="tvi:Thivi_0412"/>
<dbReference type="RefSeq" id="WP_014776983.1">
    <property type="nucleotide sequence ID" value="NC_018012.1"/>
</dbReference>
<dbReference type="HOGENOM" id="CLU_059167_3_0_6"/>
<dbReference type="GO" id="GO:0016020">
    <property type="term" value="C:membrane"/>
    <property type="evidence" value="ECO:0007669"/>
    <property type="project" value="UniProtKB-SubCell"/>
</dbReference>
<sequence length="293" mass="33482">MSQSNQLKTFVPVGLAALVIFLYAFTFVVREYEVAIKLRLGEIISDDYRAGLHFKIPILNQIKTFDRRIQTLDSQPERFLTIEKKDVIVDSYAKWRIANAAQFYRSTGGISARTSRLLSERINTSLRDEFGKRTIQEVVSDDRLALMDILTKEVNANASDLGVEVVDIRVKKIDLPPEVSESVYQRMRAERERVARDLRAKGAEAAERIRADADRQRTVIVAEAYKESEELRGEGDARATEIYAAAFNQDPSFYAFYRSLNAYRTTFGKGGDMMVLEPDSEFFRFFRESSGQP</sequence>
<dbReference type="AlphaFoldDB" id="I3Y663"/>
<dbReference type="EMBL" id="CP003154">
    <property type="protein sequence ID" value="AFL72481.1"/>
    <property type="molecule type" value="Genomic_DNA"/>
</dbReference>
<protein>
    <recommendedName>
        <fullName evidence="6">Protein HflC</fullName>
    </recommendedName>
</protein>
<evidence type="ECO:0000256" key="7">
    <source>
        <dbReference type="SAM" id="Phobius"/>
    </source>
</evidence>
<dbReference type="SUPFAM" id="SSF117892">
    <property type="entry name" value="Band 7/SPFH domain"/>
    <property type="match status" value="1"/>
</dbReference>
<dbReference type="PRINTS" id="PR00721">
    <property type="entry name" value="STOMATIN"/>
</dbReference>
<dbReference type="Proteomes" id="UP000006062">
    <property type="component" value="Chromosome"/>
</dbReference>
<evidence type="ECO:0000256" key="4">
    <source>
        <dbReference type="ARBA" id="ARBA00022989"/>
    </source>
</evidence>
<evidence type="ECO:0000313" key="9">
    <source>
        <dbReference type="EMBL" id="AFL72481.1"/>
    </source>
</evidence>
<dbReference type="GO" id="GO:0008233">
    <property type="term" value="F:peptidase activity"/>
    <property type="evidence" value="ECO:0007669"/>
    <property type="project" value="UniProtKB-KW"/>
</dbReference>
<evidence type="ECO:0000259" key="8">
    <source>
        <dbReference type="SMART" id="SM00244"/>
    </source>
</evidence>
<dbReference type="InterPro" id="IPR036013">
    <property type="entry name" value="Band_7/SPFH_dom_sf"/>
</dbReference>
<dbReference type="MEROPS" id="I87.001"/>
<organism evidence="9 10">
    <name type="scientific">Thiocystis violascens (strain ATCC 17096 / DSM 198 / 6111)</name>
    <name type="common">Chromatium violascens</name>
    <dbReference type="NCBI Taxonomy" id="765911"/>
    <lineage>
        <taxon>Bacteria</taxon>
        <taxon>Pseudomonadati</taxon>
        <taxon>Pseudomonadota</taxon>
        <taxon>Gammaproteobacteria</taxon>
        <taxon>Chromatiales</taxon>
        <taxon>Chromatiaceae</taxon>
        <taxon>Thiocystis</taxon>
    </lineage>
</organism>
<dbReference type="InterPro" id="IPR010200">
    <property type="entry name" value="HflC"/>
</dbReference>
<keyword evidence="5 7" id="KW-0472">Membrane</keyword>
<dbReference type="PANTHER" id="PTHR42911:SF1">
    <property type="entry name" value="MODULATOR OF FTSH PROTEASE HFLC"/>
    <property type="match status" value="1"/>
</dbReference>
<evidence type="ECO:0000256" key="3">
    <source>
        <dbReference type="ARBA" id="ARBA00022692"/>
    </source>
</evidence>
<proteinExistence type="inferred from homology"/>
<comment type="function">
    <text evidence="6">HflC and HflK could regulate a protease.</text>
</comment>
<keyword evidence="4 7" id="KW-1133">Transmembrane helix</keyword>
<dbReference type="InterPro" id="IPR001107">
    <property type="entry name" value="Band_7"/>
</dbReference>
<evidence type="ECO:0000256" key="2">
    <source>
        <dbReference type="ARBA" id="ARBA00007862"/>
    </source>
</evidence>
<dbReference type="SMART" id="SM00244">
    <property type="entry name" value="PHB"/>
    <property type="match status" value="1"/>
</dbReference>
<comment type="similarity">
    <text evidence="2 6">Belongs to the band 7/mec-2 family. HflC subfamily.</text>
</comment>
<keyword evidence="3 7" id="KW-0812">Transmembrane</keyword>
<keyword evidence="9" id="KW-0645">Protease</keyword>
<dbReference type="CDD" id="cd03405">
    <property type="entry name" value="SPFH_HflC"/>
    <property type="match status" value="1"/>
</dbReference>
<dbReference type="Gene3D" id="3.30.479.30">
    <property type="entry name" value="Band 7 domain"/>
    <property type="match status" value="1"/>
</dbReference>
<evidence type="ECO:0000256" key="1">
    <source>
        <dbReference type="ARBA" id="ARBA00004167"/>
    </source>
</evidence>
<dbReference type="PIRSF" id="PIRSF005651">
    <property type="entry name" value="HflC"/>
    <property type="match status" value="1"/>
</dbReference>
<dbReference type="NCBIfam" id="TIGR01932">
    <property type="entry name" value="hflC"/>
    <property type="match status" value="1"/>
</dbReference>
<name>I3Y663_THIV6</name>
<comment type="subcellular location">
    <subcellularLocation>
        <location evidence="1">Membrane</location>
        <topology evidence="1">Single-pass membrane protein</topology>
    </subcellularLocation>
</comment>
<dbReference type="PANTHER" id="PTHR42911">
    <property type="entry name" value="MODULATOR OF FTSH PROTEASE HFLC"/>
    <property type="match status" value="1"/>
</dbReference>
<dbReference type="InterPro" id="IPR001972">
    <property type="entry name" value="Stomatin_HflK_fam"/>
</dbReference>
<dbReference type="Pfam" id="PF01145">
    <property type="entry name" value="Band_7"/>
    <property type="match status" value="1"/>
</dbReference>
<evidence type="ECO:0000313" key="10">
    <source>
        <dbReference type="Proteomes" id="UP000006062"/>
    </source>
</evidence>
<dbReference type="STRING" id="765911.Thivi_0412"/>
<evidence type="ECO:0000256" key="5">
    <source>
        <dbReference type="ARBA" id="ARBA00023136"/>
    </source>
</evidence>
<dbReference type="eggNOG" id="COG0330">
    <property type="taxonomic scope" value="Bacteria"/>
</dbReference>
<feature type="transmembrane region" description="Helical" evidence="7">
    <location>
        <begin position="12"/>
        <end position="29"/>
    </location>
</feature>